<evidence type="ECO:0000256" key="5">
    <source>
        <dbReference type="ARBA" id="ARBA00048488"/>
    </source>
</evidence>
<name>A0A4Z0H661_9BACI</name>
<evidence type="ECO:0000259" key="7">
    <source>
        <dbReference type="PROSITE" id="PS51790"/>
    </source>
</evidence>
<dbReference type="NCBIfam" id="TIGR00357">
    <property type="entry name" value="peptide-methionine (R)-S-oxide reductase MsrB"/>
    <property type="match status" value="1"/>
</dbReference>
<evidence type="ECO:0000313" key="8">
    <source>
        <dbReference type="EMBL" id="TGB05480.1"/>
    </source>
</evidence>
<dbReference type="SUPFAM" id="SSF51316">
    <property type="entry name" value="Mss4-like"/>
    <property type="match status" value="1"/>
</dbReference>
<dbReference type="PROSITE" id="PS51790">
    <property type="entry name" value="MSRB"/>
    <property type="match status" value="1"/>
</dbReference>
<dbReference type="EMBL" id="SRJC01000001">
    <property type="protein sequence ID" value="TGB05480.1"/>
    <property type="molecule type" value="Genomic_DNA"/>
</dbReference>
<dbReference type="EC" id="1.8.4.12" evidence="2"/>
<dbReference type="FunFam" id="2.170.150.20:FF:000003">
    <property type="entry name" value="Peptide methionine sulfoxide reductase MsrB"/>
    <property type="match status" value="1"/>
</dbReference>
<dbReference type="GO" id="GO:0005737">
    <property type="term" value="C:cytoplasm"/>
    <property type="evidence" value="ECO:0007669"/>
    <property type="project" value="TreeGrafter"/>
</dbReference>
<comment type="caution">
    <text evidence="8">The sequence shown here is derived from an EMBL/GenBank/DDBJ whole genome shotgun (WGS) entry which is preliminary data.</text>
</comment>
<proteinExistence type="inferred from homology"/>
<evidence type="ECO:0000256" key="4">
    <source>
        <dbReference type="ARBA" id="ARBA00023002"/>
    </source>
</evidence>
<comment type="catalytic activity">
    <reaction evidence="5">
        <text>L-methionyl-[protein] + [thioredoxin]-disulfide + H2O = L-methionyl-(R)-S-oxide-[protein] + [thioredoxin]-dithiol</text>
        <dbReference type="Rhea" id="RHEA:24164"/>
        <dbReference type="Rhea" id="RHEA-COMP:10698"/>
        <dbReference type="Rhea" id="RHEA-COMP:10700"/>
        <dbReference type="Rhea" id="RHEA-COMP:12313"/>
        <dbReference type="Rhea" id="RHEA-COMP:12314"/>
        <dbReference type="ChEBI" id="CHEBI:15377"/>
        <dbReference type="ChEBI" id="CHEBI:16044"/>
        <dbReference type="ChEBI" id="CHEBI:29950"/>
        <dbReference type="ChEBI" id="CHEBI:45764"/>
        <dbReference type="ChEBI" id="CHEBI:50058"/>
        <dbReference type="EC" id="1.8.4.12"/>
    </reaction>
</comment>
<dbReference type="GO" id="GO:0006979">
    <property type="term" value="P:response to oxidative stress"/>
    <property type="evidence" value="ECO:0007669"/>
    <property type="project" value="InterPro"/>
</dbReference>
<dbReference type="GO" id="GO:0033743">
    <property type="term" value="F:peptide-methionine (R)-S-oxide reductase activity"/>
    <property type="evidence" value="ECO:0007669"/>
    <property type="project" value="UniProtKB-EC"/>
</dbReference>
<dbReference type="AlphaFoldDB" id="A0A4Z0H661"/>
<feature type="domain" description="MsrB" evidence="7">
    <location>
        <begin position="50"/>
        <end position="172"/>
    </location>
</feature>
<protein>
    <recommendedName>
        <fullName evidence="3">Peptide methionine sulfoxide reductase MsrB</fullName>
        <ecNumber evidence="2">1.8.4.12</ecNumber>
    </recommendedName>
    <alternativeName>
        <fullName evidence="6">Peptide-methionine (R)-S-oxide reductase</fullName>
    </alternativeName>
</protein>
<keyword evidence="9" id="KW-1185">Reference proteome</keyword>
<gene>
    <name evidence="8" type="primary">msrB</name>
    <name evidence="8" type="ORF">E4663_06410</name>
</gene>
<dbReference type="InterPro" id="IPR011057">
    <property type="entry name" value="Mss4-like_sf"/>
</dbReference>
<sequence>MIWIGVLLIVLILAIAPWTVNRLSGESKDSSDSDTKTIETYQGETETYTNSDLKSKLTPIQYKVTQEDGTEKAFENPYWDLKEEGIYVDLLSGEPLFSSTDKYKSGTGWPSFTKPLESENIVTKDDPGIFGVRTEVRSKYGDAHLGHVFEDGPEPTGLRYCMNSAAMEFIPRDELESRGYGQYSDLFE</sequence>
<reference evidence="8 9" key="1">
    <citation type="journal article" date="2003" name="Int. J. Syst. Evol. Microbiol.">
        <title>Halobacillus salinus sp. nov., isolated from a salt lake on the coast of the East Sea in Korea.</title>
        <authorList>
            <person name="Yoon J.H."/>
            <person name="Kang K.H."/>
            <person name="Park Y.H."/>
        </authorList>
    </citation>
    <scope>NUCLEOTIDE SEQUENCE [LARGE SCALE GENOMIC DNA]</scope>
    <source>
        <strain evidence="8 9">HSL-3</strain>
    </source>
</reference>
<evidence type="ECO:0000256" key="2">
    <source>
        <dbReference type="ARBA" id="ARBA00012499"/>
    </source>
</evidence>
<dbReference type="PANTHER" id="PTHR10173:SF59">
    <property type="entry name" value="PEPTIDE METHIONINE SULFOXIDE REDUCTASE MSRA_MSRB"/>
    <property type="match status" value="1"/>
</dbReference>
<dbReference type="Gene3D" id="2.170.150.20">
    <property type="entry name" value="Peptide methionine sulfoxide reductase"/>
    <property type="match status" value="1"/>
</dbReference>
<evidence type="ECO:0000256" key="6">
    <source>
        <dbReference type="ARBA" id="ARBA00075819"/>
    </source>
</evidence>
<dbReference type="GO" id="GO:0030091">
    <property type="term" value="P:protein repair"/>
    <property type="evidence" value="ECO:0007669"/>
    <property type="project" value="InterPro"/>
</dbReference>
<dbReference type="Pfam" id="PF01641">
    <property type="entry name" value="SelR"/>
    <property type="match status" value="1"/>
</dbReference>
<evidence type="ECO:0000256" key="3">
    <source>
        <dbReference type="ARBA" id="ARBA00021130"/>
    </source>
</evidence>
<accession>A0A4Z0H661</accession>
<evidence type="ECO:0000256" key="1">
    <source>
        <dbReference type="ARBA" id="ARBA00007174"/>
    </source>
</evidence>
<dbReference type="Proteomes" id="UP000297982">
    <property type="component" value="Unassembled WGS sequence"/>
</dbReference>
<dbReference type="PANTHER" id="PTHR10173">
    <property type="entry name" value="METHIONINE SULFOXIDE REDUCTASE"/>
    <property type="match status" value="1"/>
</dbReference>
<dbReference type="InterPro" id="IPR028427">
    <property type="entry name" value="Met_Sox_Rdtase_MsrB"/>
</dbReference>
<keyword evidence="4 8" id="KW-0560">Oxidoreductase</keyword>
<dbReference type="InterPro" id="IPR002579">
    <property type="entry name" value="Met_Sox_Rdtase_MsrB_dom"/>
</dbReference>
<dbReference type="STRING" id="192814.GCA_900166575_01685"/>
<comment type="similarity">
    <text evidence="1">Belongs to the MsrB Met sulfoxide reductase family.</text>
</comment>
<organism evidence="8 9">
    <name type="scientific">Halobacillus salinus</name>
    <dbReference type="NCBI Taxonomy" id="192814"/>
    <lineage>
        <taxon>Bacteria</taxon>
        <taxon>Bacillati</taxon>
        <taxon>Bacillota</taxon>
        <taxon>Bacilli</taxon>
        <taxon>Bacillales</taxon>
        <taxon>Bacillaceae</taxon>
        <taxon>Halobacillus</taxon>
    </lineage>
</organism>
<evidence type="ECO:0000313" key="9">
    <source>
        <dbReference type="Proteomes" id="UP000297982"/>
    </source>
</evidence>